<dbReference type="GO" id="GO:0005351">
    <property type="term" value="F:carbohydrate:proton symporter activity"/>
    <property type="evidence" value="ECO:0007669"/>
    <property type="project" value="TreeGrafter"/>
</dbReference>
<dbReference type="GeneID" id="81378860"/>
<dbReference type="PANTHER" id="PTHR48022">
    <property type="entry name" value="PLASTIDIC GLUCOSE TRANSPORTER 4"/>
    <property type="match status" value="1"/>
</dbReference>
<name>A0A9W9PDK6_PENCI</name>
<comment type="subcellular location">
    <subcellularLocation>
        <location evidence="1">Membrane</location>
        <topology evidence="1">Multi-pass membrane protein</topology>
    </subcellularLocation>
</comment>
<keyword evidence="2 5" id="KW-0812">Transmembrane</keyword>
<feature type="transmembrane region" description="Helical" evidence="5">
    <location>
        <begin position="67"/>
        <end position="83"/>
    </location>
</feature>
<dbReference type="InterPro" id="IPR005828">
    <property type="entry name" value="MFS_sugar_transport-like"/>
</dbReference>
<reference evidence="6" key="1">
    <citation type="submission" date="2022-11" db="EMBL/GenBank/DDBJ databases">
        <authorList>
            <person name="Petersen C."/>
        </authorList>
    </citation>
    <scope>NUCLEOTIDE SEQUENCE</scope>
    <source>
        <strain evidence="6">IBT 23319</strain>
    </source>
</reference>
<evidence type="ECO:0008006" key="8">
    <source>
        <dbReference type="Google" id="ProtNLM"/>
    </source>
</evidence>
<dbReference type="InterPro" id="IPR036259">
    <property type="entry name" value="MFS_trans_sf"/>
</dbReference>
<dbReference type="SUPFAM" id="SSF103473">
    <property type="entry name" value="MFS general substrate transporter"/>
    <property type="match status" value="1"/>
</dbReference>
<dbReference type="InterPro" id="IPR050360">
    <property type="entry name" value="MFS_Sugar_Transporters"/>
</dbReference>
<evidence type="ECO:0000256" key="1">
    <source>
        <dbReference type="ARBA" id="ARBA00004141"/>
    </source>
</evidence>
<comment type="caution">
    <text evidence="6">The sequence shown here is derived from an EMBL/GenBank/DDBJ whole genome shotgun (WGS) entry which is preliminary data.</text>
</comment>
<dbReference type="PANTHER" id="PTHR48022:SF33">
    <property type="entry name" value="SUGAR PERMEASE, PUTATIVE (AFU_ORTHOLOGUE AFUA_6G12040)-RELATED"/>
    <property type="match status" value="1"/>
</dbReference>
<evidence type="ECO:0000256" key="4">
    <source>
        <dbReference type="ARBA" id="ARBA00023136"/>
    </source>
</evidence>
<dbReference type="AlphaFoldDB" id="A0A9W9PDK6"/>
<keyword evidence="7" id="KW-1185">Reference proteome</keyword>
<dbReference type="EMBL" id="JAPQKT010000001">
    <property type="protein sequence ID" value="KAJ5242446.1"/>
    <property type="molecule type" value="Genomic_DNA"/>
</dbReference>
<dbReference type="Pfam" id="PF00083">
    <property type="entry name" value="Sugar_tr"/>
    <property type="match status" value="1"/>
</dbReference>
<dbReference type="Proteomes" id="UP001147733">
    <property type="component" value="Unassembled WGS sequence"/>
</dbReference>
<evidence type="ECO:0000256" key="2">
    <source>
        <dbReference type="ARBA" id="ARBA00022692"/>
    </source>
</evidence>
<reference evidence="6" key="2">
    <citation type="journal article" date="2023" name="IMA Fungus">
        <title>Comparative genomic study of the Penicillium genus elucidates a diverse pangenome and 15 lateral gene transfer events.</title>
        <authorList>
            <person name="Petersen C."/>
            <person name="Sorensen T."/>
            <person name="Nielsen M.R."/>
            <person name="Sondergaard T.E."/>
            <person name="Sorensen J.L."/>
            <person name="Fitzpatrick D.A."/>
            <person name="Frisvad J.C."/>
            <person name="Nielsen K.L."/>
        </authorList>
    </citation>
    <scope>NUCLEOTIDE SEQUENCE</scope>
    <source>
        <strain evidence="6">IBT 23319</strain>
    </source>
</reference>
<proteinExistence type="predicted"/>
<dbReference type="RefSeq" id="XP_056505450.1">
    <property type="nucleotide sequence ID" value="XM_056639693.1"/>
</dbReference>
<gene>
    <name evidence="6" type="ORF">N7469_000773</name>
</gene>
<keyword evidence="3 5" id="KW-1133">Transmembrane helix</keyword>
<sequence>MNFAIGLHAPTIGAVCWSICSEISSLELRSQTQGLAMVANAIVSWSLSFATPYLINTDQANLGGKAAFVWLGLCLLSFTWIWLEVPETKGRTADELDRLFAERKPAWRFQ</sequence>
<dbReference type="Gene3D" id="1.20.1250.20">
    <property type="entry name" value="MFS general substrate transporter like domains"/>
    <property type="match status" value="1"/>
</dbReference>
<feature type="transmembrane region" description="Helical" evidence="5">
    <location>
        <begin position="34"/>
        <end position="55"/>
    </location>
</feature>
<keyword evidence="4 5" id="KW-0472">Membrane</keyword>
<evidence type="ECO:0000256" key="5">
    <source>
        <dbReference type="SAM" id="Phobius"/>
    </source>
</evidence>
<organism evidence="6 7">
    <name type="scientific">Penicillium citrinum</name>
    <dbReference type="NCBI Taxonomy" id="5077"/>
    <lineage>
        <taxon>Eukaryota</taxon>
        <taxon>Fungi</taxon>
        <taxon>Dikarya</taxon>
        <taxon>Ascomycota</taxon>
        <taxon>Pezizomycotina</taxon>
        <taxon>Eurotiomycetes</taxon>
        <taxon>Eurotiomycetidae</taxon>
        <taxon>Eurotiales</taxon>
        <taxon>Aspergillaceae</taxon>
        <taxon>Penicillium</taxon>
    </lineage>
</organism>
<evidence type="ECO:0000313" key="7">
    <source>
        <dbReference type="Proteomes" id="UP001147733"/>
    </source>
</evidence>
<evidence type="ECO:0000256" key="3">
    <source>
        <dbReference type="ARBA" id="ARBA00022989"/>
    </source>
</evidence>
<dbReference type="GO" id="GO:0016020">
    <property type="term" value="C:membrane"/>
    <property type="evidence" value="ECO:0007669"/>
    <property type="project" value="UniProtKB-SubCell"/>
</dbReference>
<accession>A0A9W9PDK6</accession>
<dbReference type="OrthoDB" id="4362565at2759"/>
<evidence type="ECO:0000313" key="6">
    <source>
        <dbReference type="EMBL" id="KAJ5242446.1"/>
    </source>
</evidence>
<protein>
    <recommendedName>
        <fullName evidence="8">Major facilitator superfamily (MFS) profile domain-containing protein</fullName>
    </recommendedName>
</protein>